<feature type="transmembrane region" description="Helical" evidence="2">
    <location>
        <begin position="156"/>
        <end position="182"/>
    </location>
</feature>
<feature type="region of interest" description="Disordered" evidence="1">
    <location>
        <begin position="1"/>
        <end position="22"/>
    </location>
</feature>
<dbReference type="EMBL" id="CAJHNH020001890">
    <property type="protein sequence ID" value="CAG5124842.1"/>
    <property type="molecule type" value="Genomic_DNA"/>
</dbReference>
<evidence type="ECO:0000256" key="1">
    <source>
        <dbReference type="SAM" id="MobiDB-lite"/>
    </source>
</evidence>
<evidence type="ECO:0000313" key="4">
    <source>
        <dbReference type="Proteomes" id="UP000678393"/>
    </source>
</evidence>
<keyword evidence="2" id="KW-1133">Transmembrane helix</keyword>
<sequence length="234" mass="26771">MASSVVSGASENPRGYSIEPSEVRRKPQVTSYNFDEETKISYSCGNGTLFLKLSSVMMVLSFLLQVIAIGAPYWAAGWRRSKMSWHEGVWMTCYRTELDNKWICGAYDYSNSRPGVPMWYAAVQAMGLMSIVVFLPALIINFCFTMHPKDARFRGMMWFNFALTFVTGLLPLCMVIVFGAGHPKRDRFPIPYMDQYYDDDPFEIHFCFVFEIFAVIASAAAFALEIIDFRRSDY</sequence>
<reference evidence="3" key="1">
    <citation type="submission" date="2021-04" db="EMBL/GenBank/DDBJ databases">
        <authorList>
            <consortium name="Molecular Ecology Group"/>
        </authorList>
    </citation>
    <scope>NUCLEOTIDE SEQUENCE</scope>
</reference>
<feature type="transmembrane region" description="Helical" evidence="2">
    <location>
        <begin position="202"/>
        <end position="224"/>
    </location>
</feature>
<name>A0A8S3ZCV1_9EUPU</name>
<evidence type="ECO:0000256" key="2">
    <source>
        <dbReference type="SAM" id="Phobius"/>
    </source>
</evidence>
<protein>
    <submittedName>
        <fullName evidence="3">Uncharacterized protein</fullName>
    </submittedName>
</protein>
<dbReference type="Proteomes" id="UP000678393">
    <property type="component" value="Unassembled WGS sequence"/>
</dbReference>
<feature type="transmembrane region" description="Helical" evidence="2">
    <location>
        <begin position="118"/>
        <end position="144"/>
    </location>
</feature>
<feature type="compositionally biased region" description="Polar residues" evidence="1">
    <location>
        <begin position="1"/>
        <end position="10"/>
    </location>
</feature>
<dbReference type="OrthoDB" id="6101836at2759"/>
<dbReference type="AlphaFoldDB" id="A0A8S3ZCV1"/>
<dbReference type="PANTHER" id="PTHR21284:SF12">
    <property type="entry name" value="EG:80H7.2 PROTEIN"/>
    <property type="match status" value="1"/>
</dbReference>
<keyword evidence="2" id="KW-0472">Membrane</keyword>
<comment type="caution">
    <text evidence="3">The sequence shown here is derived from an EMBL/GenBank/DDBJ whole genome shotgun (WGS) entry which is preliminary data.</text>
</comment>
<accession>A0A8S3ZCV1</accession>
<dbReference type="PANTHER" id="PTHR21284">
    <property type="entry name" value="EG:80H7.2 PROTEIN"/>
    <property type="match status" value="1"/>
</dbReference>
<proteinExistence type="predicted"/>
<evidence type="ECO:0000313" key="3">
    <source>
        <dbReference type="EMBL" id="CAG5124842.1"/>
    </source>
</evidence>
<dbReference type="Gene3D" id="1.20.140.150">
    <property type="match status" value="1"/>
</dbReference>
<gene>
    <name evidence="3" type="ORF">CUNI_LOCUS10400</name>
</gene>
<keyword evidence="2" id="KW-0812">Transmembrane</keyword>
<organism evidence="3 4">
    <name type="scientific">Candidula unifasciata</name>
    <dbReference type="NCBI Taxonomy" id="100452"/>
    <lineage>
        <taxon>Eukaryota</taxon>
        <taxon>Metazoa</taxon>
        <taxon>Spiralia</taxon>
        <taxon>Lophotrochozoa</taxon>
        <taxon>Mollusca</taxon>
        <taxon>Gastropoda</taxon>
        <taxon>Heterobranchia</taxon>
        <taxon>Euthyneura</taxon>
        <taxon>Panpulmonata</taxon>
        <taxon>Eupulmonata</taxon>
        <taxon>Stylommatophora</taxon>
        <taxon>Helicina</taxon>
        <taxon>Helicoidea</taxon>
        <taxon>Geomitridae</taxon>
        <taxon>Candidula</taxon>
    </lineage>
</organism>
<feature type="transmembrane region" description="Helical" evidence="2">
    <location>
        <begin position="49"/>
        <end position="75"/>
    </location>
</feature>
<keyword evidence="4" id="KW-1185">Reference proteome</keyword>